<dbReference type="PANTHER" id="PTHR12826">
    <property type="entry name" value="RIBONUCLEASE Y"/>
    <property type="match status" value="1"/>
</dbReference>
<proteinExistence type="predicted"/>
<name>A0A433A1X7_9FUNG</name>
<accession>A0A433A1X7</accession>
<dbReference type="InterPro" id="IPR036612">
    <property type="entry name" value="KH_dom_type_1_sf"/>
</dbReference>
<organism evidence="5 6">
    <name type="scientific">Jimgerdemannia flammicorona</name>
    <dbReference type="NCBI Taxonomy" id="994334"/>
    <lineage>
        <taxon>Eukaryota</taxon>
        <taxon>Fungi</taxon>
        <taxon>Fungi incertae sedis</taxon>
        <taxon>Mucoromycota</taxon>
        <taxon>Mucoromycotina</taxon>
        <taxon>Endogonomycetes</taxon>
        <taxon>Endogonales</taxon>
        <taxon>Endogonaceae</taxon>
        <taxon>Jimgerdemannia</taxon>
    </lineage>
</organism>
<evidence type="ECO:0000259" key="4">
    <source>
        <dbReference type="Pfam" id="PF22891"/>
    </source>
</evidence>
<dbReference type="GO" id="GO:0003723">
    <property type="term" value="F:RNA binding"/>
    <property type="evidence" value="ECO:0007669"/>
    <property type="project" value="UniProtKB-KW"/>
</dbReference>
<evidence type="ECO:0000256" key="1">
    <source>
        <dbReference type="ARBA" id="ARBA00016042"/>
    </source>
</evidence>
<evidence type="ECO:0000256" key="3">
    <source>
        <dbReference type="SAM" id="MobiDB-lite"/>
    </source>
</evidence>
<sequence>MTSIHALKAPALVSKKELMVDRDDDVIIDPDDLPAPLTQEETDSVLMKVDGEGDEDTAEEAKPSFRPLVAKEASGSDTQDPDSATPHDSAQGELVADLFAARRAPQTTDPNECQGEASGVKGVCVCTSSHTTEPGAIQKGADFVRAFALGFEVEDAMALLRLDDLYVDTFEIKDVKTLQGDHLSRAIGRIAGKDGKTKFTIENASKTRIVLADTCVSHIFFSCIFGGWWRTEREGSYLAVMMEKKSTRLADSFQVKIPNGIRPRLHDFPSHQSDSYPWLLSKHQNCARRRRQPHSGQPTGQGICHVANHLVSHEGAFLSGSGEL</sequence>
<feature type="region of interest" description="Disordered" evidence="3">
    <location>
        <begin position="22"/>
        <end position="90"/>
    </location>
</feature>
<feature type="compositionally biased region" description="Polar residues" evidence="3">
    <location>
        <begin position="75"/>
        <end position="88"/>
    </location>
</feature>
<evidence type="ECO:0000313" key="6">
    <source>
        <dbReference type="Proteomes" id="UP000268093"/>
    </source>
</evidence>
<dbReference type="SUPFAM" id="SSF54791">
    <property type="entry name" value="Eukaryotic type KH-domain (KH-domain type I)"/>
    <property type="match status" value="1"/>
</dbReference>
<evidence type="ECO:0000256" key="2">
    <source>
        <dbReference type="ARBA" id="ARBA00022884"/>
    </source>
</evidence>
<protein>
    <recommendedName>
        <fullName evidence="1">Pre-rRNA-processing protein PNO1</fullName>
    </recommendedName>
</protein>
<keyword evidence="2" id="KW-0694">RNA-binding</keyword>
<gene>
    <name evidence="5" type="ORF">BC936DRAFT_141600</name>
</gene>
<dbReference type="InterPro" id="IPR055211">
    <property type="entry name" value="KH_PNO1_2nd"/>
</dbReference>
<dbReference type="Pfam" id="PF22891">
    <property type="entry name" value="KH_PNO1_2nd"/>
    <property type="match status" value="1"/>
</dbReference>
<feature type="domain" description="PNO1 second type I KH" evidence="4">
    <location>
        <begin position="169"/>
        <end position="217"/>
    </location>
</feature>
<dbReference type="Gene3D" id="3.30.1370.10">
    <property type="entry name" value="K Homology domain, type 1"/>
    <property type="match status" value="1"/>
</dbReference>
<reference evidence="5 6" key="1">
    <citation type="journal article" date="2018" name="New Phytol.">
        <title>Phylogenomics of Endogonaceae and evolution of mycorrhizas within Mucoromycota.</title>
        <authorList>
            <person name="Chang Y."/>
            <person name="Desiro A."/>
            <person name="Na H."/>
            <person name="Sandor L."/>
            <person name="Lipzen A."/>
            <person name="Clum A."/>
            <person name="Barry K."/>
            <person name="Grigoriev I.V."/>
            <person name="Martin F.M."/>
            <person name="Stajich J.E."/>
            <person name="Smith M.E."/>
            <person name="Bonito G."/>
            <person name="Spatafora J.W."/>
        </authorList>
    </citation>
    <scope>NUCLEOTIDE SEQUENCE [LARGE SCALE GENOMIC DNA]</scope>
    <source>
        <strain evidence="5 6">GMNB39</strain>
    </source>
</reference>
<feature type="compositionally biased region" description="Acidic residues" evidence="3">
    <location>
        <begin position="22"/>
        <end position="32"/>
    </location>
</feature>
<evidence type="ECO:0000313" key="5">
    <source>
        <dbReference type="EMBL" id="RUO96700.1"/>
    </source>
</evidence>
<dbReference type="OrthoDB" id="1932641at2759"/>
<dbReference type="EMBL" id="RBNI01020048">
    <property type="protein sequence ID" value="RUO96700.1"/>
    <property type="molecule type" value="Genomic_DNA"/>
</dbReference>
<dbReference type="PANTHER" id="PTHR12826:SF13">
    <property type="entry name" value="RNA-BINDING PROTEIN PNO1"/>
    <property type="match status" value="1"/>
</dbReference>
<dbReference type="Proteomes" id="UP000268093">
    <property type="component" value="Unassembled WGS sequence"/>
</dbReference>
<dbReference type="GO" id="GO:0005634">
    <property type="term" value="C:nucleus"/>
    <property type="evidence" value="ECO:0007669"/>
    <property type="project" value="TreeGrafter"/>
</dbReference>
<keyword evidence="6" id="KW-1185">Reference proteome</keyword>
<dbReference type="AlphaFoldDB" id="A0A433A1X7"/>
<comment type="caution">
    <text evidence="5">The sequence shown here is derived from an EMBL/GenBank/DDBJ whole genome shotgun (WGS) entry which is preliminary data.</text>
</comment>